<proteinExistence type="predicted"/>
<keyword evidence="2" id="KW-1185">Reference proteome</keyword>
<sequence length="48" mass="5015">MITIGDHAGGHQPDLALDVALIDALRAGQILAALMPDDRLAFTPNPHA</sequence>
<accession>A0A2I2KYM8</accession>
<reference evidence="1 2" key="1">
    <citation type="submission" date="2017-06" db="EMBL/GenBank/DDBJ databases">
        <authorList>
            <person name="Kim H.J."/>
            <person name="Triplett B.A."/>
        </authorList>
    </citation>
    <scope>NUCLEOTIDE SEQUENCE [LARGE SCALE GENOMIC DNA]</scope>
    <source>
        <strain evidence="1">FRACA_ARgP5</strain>
    </source>
</reference>
<dbReference type="Proteomes" id="UP000234331">
    <property type="component" value="Unassembled WGS sequence"/>
</dbReference>
<gene>
    <name evidence="1" type="ORF">FRACA_5230003</name>
</gene>
<evidence type="ECO:0000313" key="1">
    <source>
        <dbReference type="EMBL" id="SNQ50773.1"/>
    </source>
</evidence>
<evidence type="ECO:0000313" key="2">
    <source>
        <dbReference type="Proteomes" id="UP000234331"/>
    </source>
</evidence>
<name>A0A2I2KYM8_9ACTN</name>
<protein>
    <submittedName>
        <fullName evidence="1">Uncharacterized protein</fullName>
    </submittedName>
</protein>
<organism evidence="1 2">
    <name type="scientific">Frankia canadensis</name>
    <dbReference type="NCBI Taxonomy" id="1836972"/>
    <lineage>
        <taxon>Bacteria</taxon>
        <taxon>Bacillati</taxon>
        <taxon>Actinomycetota</taxon>
        <taxon>Actinomycetes</taxon>
        <taxon>Frankiales</taxon>
        <taxon>Frankiaceae</taxon>
        <taxon>Frankia</taxon>
    </lineage>
</organism>
<dbReference type="AlphaFoldDB" id="A0A2I2KYM8"/>
<dbReference type="EMBL" id="FZMO01000472">
    <property type="protein sequence ID" value="SNQ50773.1"/>
    <property type="molecule type" value="Genomic_DNA"/>
</dbReference>